<keyword evidence="2" id="KW-1185">Reference proteome</keyword>
<evidence type="ECO:0000313" key="1">
    <source>
        <dbReference type="EMBL" id="KAJ8110239.1"/>
    </source>
</evidence>
<evidence type="ECO:0000313" key="2">
    <source>
        <dbReference type="Proteomes" id="UP001153331"/>
    </source>
</evidence>
<reference evidence="1" key="1">
    <citation type="submission" date="2022-11" db="EMBL/GenBank/DDBJ databases">
        <title>Genome Sequence of Boeremia exigua.</title>
        <authorList>
            <person name="Buettner E."/>
        </authorList>
    </citation>
    <scope>NUCLEOTIDE SEQUENCE</scope>
    <source>
        <strain evidence="1">CU02</strain>
    </source>
</reference>
<dbReference type="Proteomes" id="UP001153331">
    <property type="component" value="Unassembled WGS sequence"/>
</dbReference>
<name>A0ACC2I4H6_9PLEO</name>
<gene>
    <name evidence="1" type="ORF">OPT61_g6861</name>
</gene>
<comment type="caution">
    <text evidence="1">The sequence shown here is derived from an EMBL/GenBank/DDBJ whole genome shotgun (WGS) entry which is preliminary data.</text>
</comment>
<sequence>MADNILDYQVDNMRKAWDFSNEADVQLAISSITAKQIKSSRSAAAIYSVAETTLRRRRAGRPARRDCQPNSKKLTQLEEEVIVKYILDLDLRRFAPTYAAVRDMANRLLAARSANQVGVHWPRNFVKRTDSLMTRFNRAYDRQRALCEDLVLIRGWFELVEQTKATYGICDEDVYNFDKAGFMMGKITTQLVVTGSERRGRLKTVQPGDREWVTVIAAINAAGWSVPPFLIFAGKYHLFAWYEEAEIPRDWAIAVSDNGWTNNELGERVAYLSLTATRVTTLLNSRSSPLDVGCFLPLKRAYSREVESLIQNYIQHVTKLEFLPAFKAAFDRSFTSANICSAFRGAGLVPLEPETVLSKLDVQLRTPTPPAALTEAPWEARTPSNVRELEAQSTMIRDRVRKHKSSSPASIIKAINQLKKGAEVMILSAELMKERIASLEKANEAASKRRERKKKRIQKRGVLTKGAGEDILAQREADQQLAREERQGGEQSGLSRQALARSDRTVATYYDTIADHSVLPSVQPGYLRPLLPDAAPEEGEPWSAIQADIERVVKPGLTHWQSPQFMAFFPCNSSFPAMLGDMYSGAFNAAAFNWICSPAITELETVVMDWVAKLIGLPKTFLSEGEGGGIIQGTASEVIVTAMVAARERVVRRKLKDMPEGEEKMDAAADLRGKLVAMGSEHAHSSTQKAAIIAGTRFRSVAAPAEANYSVTAASLRKTIQECEAKGLTPFYFTATLGSTATCAVDDLAGIAALAAEYPDIWIHVDAAYAGSALITATGRFRWGGGSAR</sequence>
<organism evidence="1 2">
    <name type="scientific">Boeremia exigua</name>
    <dbReference type="NCBI Taxonomy" id="749465"/>
    <lineage>
        <taxon>Eukaryota</taxon>
        <taxon>Fungi</taxon>
        <taxon>Dikarya</taxon>
        <taxon>Ascomycota</taxon>
        <taxon>Pezizomycotina</taxon>
        <taxon>Dothideomycetes</taxon>
        <taxon>Pleosporomycetidae</taxon>
        <taxon>Pleosporales</taxon>
        <taxon>Pleosporineae</taxon>
        <taxon>Didymellaceae</taxon>
        <taxon>Boeremia</taxon>
    </lineage>
</organism>
<protein>
    <submittedName>
        <fullName evidence="1">Uncharacterized protein</fullName>
    </submittedName>
</protein>
<accession>A0ACC2I4H6</accession>
<proteinExistence type="predicted"/>
<dbReference type="EMBL" id="JAPHNI010000520">
    <property type="protein sequence ID" value="KAJ8110239.1"/>
    <property type="molecule type" value="Genomic_DNA"/>
</dbReference>